<protein>
    <submittedName>
        <fullName evidence="1">Uncharacterized protein</fullName>
    </submittedName>
</protein>
<evidence type="ECO:0000313" key="1">
    <source>
        <dbReference type="EMBL" id="RKO93702.1"/>
    </source>
</evidence>
<accession>A0A4P9WMJ3</accession>
<dbReference type="EMBL" id="KZ994145">
    <property type="protein sequence ID" value="RKO93702.1"/>
    <property type="molecule type" value="Genomic_DNA"/>
</dbReference>
<evidence type="ECO:0000313" key="2">
    <source>
        <dbReference type="Proteomes" id="UP000269721"/>
    </source>
</evidence>
<sequence length="191" mass="21013">MPYHYGSAAIVGNTITTSTLDMNMNNITSVKDPLLPQDAATKLYVDEMIDTLNTDMDAQQLLSQLMGSPGNETLEQLEMRWSPGESLQLRKTGDGYDGEYIVSMDVQNFSVIPPPKMPDDSATKSYVDLAIREHSQEKSGGILVCLTGTDFVNVANIRPGSYMITVSAVNIHGAPTSTFSEVVEQWESNWR</sequence>
<keyword evidence="2" id="KW-1185">Reference proteome</keyword>
<organism evidence="1 2">
    <name type="scientific">Blyttiomyces helicus</name>
    <dbReference type="NCBI Taxonomy" id="388810"/>
    <lineage>
        <taxon>Eukaryota</taxon>
        <taxon>Fungi</taxon>
        <taxon>Fungi incertae sedis</taxon>
        <taxon>Chytridiomycota</taxon>
        <taxon>Chytridiomycota incertae sedis</taxon>
        <taxon>Chytridiomycetes</taxon>
        <taxon>Chytridiomycetes incertae sedis</taxon>
        <taxon>Blyttiomyces</taxon>
    </lineage>
</organism>
<gene>
    <name evidence="1" type="ORF">BDK51DRAFT_30547</name>
</gene>
<dbReference type="AlphaFoldDB" id="A0A4P9WMJ3"/>
<reference evidence="2" key="1">
    <citation type="journal article" date="2018" name="Nat. Microbiol.">
        <title>Leveraging single-cell genomics to expand the fungal tree of life.</title>
        <authorList>
            <person name="Ahrendt S.R."/>
            <person name="Quandt C.A."/>
            <person name="Ciobanu D."/>
            <person name="Clum A."/>
            <person name="Salamov A."/>
            <person name="Andreopoulos B."/>
            <person name="Cheng J.F."/>
            <person name="Woyke T."/>
            <person name="Pelin A."/>
            <person name="Henrissat B."/>
            <person name="Reynolds N.K."/>
            <person name="Benny G.L."/>
            <person name="Smith M.E."/>
            <person name="James T.Y."/>
            <person name="Grigoriev I.V."/>
        </authorList>
    </citation>
    <scope>NUCLEOTIDE SEQUENCE [LARGE SCALE GENOMIC DNA]</scope>
</reference>
<proteinExistence type="predicted"/>
<dbReference type="Proteomes" id="UP000269721">
    <property type="component" value="Unassembled WGS sequence"/>
</dbReference>
<name>A0A4P9WMJ3_9FUNG</name>